<accession>A0A2T3KL80</accession>
<sequence length="181" mass="20364">MYQSKFPIEAKLKALCAASIIERELCRVLRMFKFKGFAVVKREDSSVIVSNELDKDQIDLQAKFVLTIENGSFVTRAECFYNGIKISKNESKYSSDVISSRENISESFSSFPEYKSTPKVFIASNSRFWAVNPAARANRTLRFGLKATTKLGDFELIDTGTVIGEVGIITALKIDNNVFEF</sequence>
<evidence type="ECO:0000313" key="2">
    <source>
        <dbReference type="Proteomes" id="UP000241426"/>
    </source>
</evidence>
<dbReference type="AlphaFoldDB" id="A0A2T3KL80"/>
<dbReference type="Proteomes" id="UP000241426">
    <property type="component" value="Unassembled WGS sequence"/>
</dbReference>
<organism evidence="1 2">
    <name type="scientific">Photobacterium kishitanii</name>
    <dbReference type="NCBI Taxonomy" id="318456"/>
    <lineage>
        <taxon>Bacteria</taxon>
        <taxon>Pseudomonadati</taxon>
        <taxon>Pseudomonadota</taxon>
        <taxon>Gammaproteobacteria</taxon>
        <taxon>Vibrionales</taxon>
        <taxon>Vibrionaceae</taxon>
        <taxon>Photobacterium</taxon>
    </lineage>
</organism>
<dbReference type="EMBL" id="PYNF01000003">
    <property type="protein sequence ID" value="PSV00475.1"/>
    <property type="molecule type" value="Genomic_DNA"/>
</dbReference>
<name>A0A2T3KL80_9GAMM</name>
<gene>
    <name evidence="1" type="ORF">C9J27_04905</name>
</gene>
<proteinExistence type="predicted"/>
<protein>
    <submittedName>
        <fullName evidence="1">Uncharacterized protein</fullName>
    </submittedName>
</protein>
<evidence type="ECO:0000313" key="1">
    <source>
        <dbReference type="EMBL" id="PSV00475.1"/>
    </source>
</evidence>
<comment type="caution">
    <text evidence="1">The sequence shown here is derived from an EMBL/GenBank/DDBJ whole genome shotgun (WGS) entry which is preliminary data.</text>
</comment>
<reference evidence="1 2" key="1">
    <citation type="submission" date="2018-01" db="EMBL/GenBank/DDBJ databases">
        <title>Whole genome sequencing of Histamine producing bacteria.</title>
        <authorList>
            <person name="Butler K."/>
        </authorList>
    </citation>
    <scope>NUCLEOTIDE SEQUENCE [LARGE SCALE GENOMIC DNA]</scope>
    <source>
        <strain evidence="1 2">FS-7.2</strain>
    </source>
</reference>
<dbReference type="RefSeq" id="WP_107289105.1">
    <property type="nucleotide sequence ID" value="NZ_PYNF01000003.1"/>
</dbReference>